<evidence type="ECO:0000256" key="10">
    <source>
        <dbReference type="ARBA" id="ARBA00023128"/>
    </source>
</evidence>
<dbReference type="InterPro" id="IPR006086">
    <property type="entry name" value="XPG-I_dom"/>
</dbReference>
<dbReference type="SMART" id="SM00485">
    <property type="entry name" value="XPGN"/>
    <property type="match status" value="1"/>
</dbReference>
<evidence type="ECO:0000256" key="12">
    <source>
        <dbReference type="ARBA" id="ARBA00023242"/>
    </source>
</evidence>
<dbReference type="SMART" id="SM00484">
    <property type="entry name" value="XPGI"/>
    <property type="match status" value="1"/>
</dbReference>
<protein>
    <recommendedName>
        <fullName evidence="19">DNA repair protein RAD2</fullName>
    </recommendedName>
</protein>
<accession>A0A976M782</accession>
<dbReference type="Pfam" id="PF00752">
    <property type="entry name" value="XPG_N"/>
    <property type="match status" value="1"/>
</dbReference>
<feature type="compositionally biased region" description="Polar residues" evidence="14">
    <location>
        <begin position="449"/>
        <end position="468"/>
    </location>
</feature>
<dbReference type="PROSITE" id="PS00841">
    <property type="entry name" value="XPG_1"/>
    <property type="match status" value="1"/>
</dbReference>
<dbReference type="AlphaFoldDB" id="A0A976M782"/>
<evidence type="ECO:0000256" key="11">
    <source>
        <dbReference type="ARBA" id="ARBA00023204"/>
    </source>
</evidence>
<dbReference type="SUPFAM" id="SSF88723">
    <property type="entry name" value="PIN domain-like"/>
    <property type="match status" value="1"/>
</dbReference>
<dbReference type="InterPro" id="IPR008918">
    <property type="entry name" value="HhH2"/>
</dbReference>
<evidence type="ECO:0000313" key="18">
    <source>
        <dbReference type="Proteomes" id="UP000244803"/>
    </source>
</evidence>
<evidence type="ECO:0000313" key="17">
    <source>
        <dbReference type="EMBL" id="UKJ89765.2"/>
    </source>
</evidence>
<dbReference type="PRINTS" id="PR00853">
    <property type="entry name" value="XPGRADSUPER"/>
</dbReference>
<evidence type="ECO:0000259" key="16">
    <source>
        <dbReference type="SMART" id="SM00485"/>
    </source>
</evidence>
<dbReference type="GO" id="GO:0048256">
    <property type="term" value="F:flap endonuclease activity"/>
    <property type="evidence" value="ECO:0007669"/>
    <property type="project" value="UniProtKB-ARBA"/>
</dbReference>
<feature type="region of interest" description="Disordered" evidence="14">
    <location>
        <begin position="446"/>
        <end position="496"/>
    </location>
</feature>
<comment type="similarity">
    <text evidence="13">Belongs to the XPG/RAD2 endonuclease family. GEN subfamily.</text>
</comment>
<evidence type="ECO:0000256" key="9">
    <source>
        <dbReference type="ARBA" id="ARBA00022842"/>
    </source>
</evidence>
<evidence type="ECO:0000256" key="6">
    <source>
        <dbReference type="ARBA" id="ARBA00022759"/>
    </source>
</evidence>
<comment type="cofactor">
    <cofactor evidence="1">
        <name>Mg(2+)</name>
        <dbReference type="ChEBI" id="CHEBI:18420"/>
    </cofactor>
</comment>
<evidence type="ECO:0000256" key="14">
    <source>
        <dbReference type="SAM" id="MobiDB-lite"/>
    </source>
</evidence>
<dbReference type="InterPro" id="IPR029060">
    <property type="entry name" value="PIN-like_dom_sf"/>
</dbReference>
<dbReference type="Gene3D" id="1.10.150.20">
    <property type="entry name" value="5' to 3' exonuclease, C-terminal subdomain"/>
    <property type="match status" value="1"/>
</dbReference>
<keyword evidence="11" id="KW-0234">DNA repair</keyword>
<dbReference type="InterPro" id="IPR035427">
    <property type="entry name" value="Tim10-like_dom_sf"/>
</dbReference>
<dbReference type="SUPFAM" id="SSF144122">
    <property type="entry name" value="Tim10-like"/>
    <property type="match status" value="1"/>
</dbReference>
<dbReference type="CDD" id="cd09904">
    <property type="entry name" value="H3TH_XPG"/>
    <property type="match status" value="1"/>
</dbReference>
<keyword evidence="5" id="KW-0479">Metal-binding</keyword>
<dbReference type="Gene3D" id="3.40.50.1010">
    <property type="entry name" value="5'-nuclease"/>
    <property type="match status" value="2"/>
</dbReference>
<name>A0A976M782_THEOR</name>
<dbReference type="Proteomes" id="UP000244803">
    <property type="component" value="Chromosome 4"/>
</dbReference>
<keyword evidence="7" id="KW-0227">DNA damage</keyword>
<dbReference type="SUPFAM" id="SSF47807">
    <property type="entry name" value="5' to 3' exonuclease, C-terminal subdomain"/>
    <property type="match status" value="1"/>
</dbReference>
<keyword evidence="12" id="KW-0539">Nucleus</keyword>
<dbReference type="GO" id="GO:0046872">
    <property type="term" value="F:metal ion binding"/>
    <property type="evidence" value="ECO:0007669"/>
    <property type="project" value="UniProtKB-KW"/>
</dbReference>
<dbReference type="GO" id="GO:0005634">
    <property type="term" value="C:nucleus"/>
    <property type="evidence" value="ECO:0007669"/>
    <property type="project" value="UniProtKB-SubCell"/>
</dbReference>
<sequence length="823" mass="94824">MADGSAQPTDLNTALNLLVLTMLNEQVKKVCFNKCFPSKFDDKLNKNEQICIAKSTALPVRVESLFGKVCCIDASFWIIHCLASESVNRHGGDVIAVFFLRICYLLDKGIRPVFVFDGKSPFAKLKTIIKRKMISNKFATNHKLLAFKLLATQLKRANKYMNVSCVADPLPLINASETTEQVDNSEQTEEYHHSDEVDLFELFPDEFLNKTDEDEFDRELKMLQECDFLTGKSKYELMNAVRERMIQKDRDESLKLKGKIDEYSKHQIQSYLRDMKINNEIEQLKNELYQRHPVSNQRVESLNFRNELNDEICDYNEYFSTNFENNFIALKGDYDLGNDFNSDQHIKDEPKKPLKEDLDDSVFATDDQIFGDELIEGFDKIDGISTLVHEPSISNNNNGDLAIDNRCSDQFDICEMGGEYNTDRTTGNDFFLSLYKEYFTKKREDDIKSQSNLNSSGKIGEIQNNVQHNDSDSYGDSDDEERSSENEGEVFVSQKPDTIIQPEVTDKLKLSQNKMYYEDTQALLDLFGVPYLIAPSEAEAQCAYMNMKGDCYAVISDDSDSLVFGAKCLLKNFYNDNVFELYTSERIERELGIGREQLALIAVICGCDYTNGVRGIGVVNALEVIKAYPKFEDLQEFKQWATSDCTLESSTSDKCPLRSEYKKAHINYRVHWTFSSDFPNREAYELFLSPTTTDEYRLGWKKPEFESLVEFMFKKSSLPGEQVKHCLTMLNVRRSQQFIMEDVVPDIASKAIEMKSLTNYRKSLKTNLSAFRKVLSHIKSRSKFNINTKLHIDRSHTLSKIRSKRMVESIKTIRKRYSKINKK</sequence>
<dbReference type="PANTHER" id="PTHR16171:SF7">
    <property type="entry name" value="DNA REPAIR PROTEIN RAD2"/>
    <property type="match status" value="1"/>
</dbReference>
<evidence type="ECO:0000256" key="2">
    <source>
        <dbReference type="ARBA" id="ARBA00004123"/>
    </source>
</evidence>
<dbReference type="GO" id="GO:0003697">
    <property type="term" value="F:single-stranded DNA binding"/>
    <property type="evidence" value="ECO:0007669"/>
    <property type="project" value="TreeGrafter"/>
</dbReference>
<evidence type="ECO:0000259" key="15">
    <source>
        <dbReference type="SMART" id="SM00484"/>
    </source>
</evidence>
<feature type="compositionally biased region" description="Acidic residues" evidence="14">
    <location>
        <begin position="473"/>
        <end position="488"/>
    </location>
</feature>
<evidence type="ECO:0000256" key="7">
    <source>
        <dbReference type="ARBA" id="ARBA00022763"/>
    </source>
</evidence>
<evidence type="ECO:0000256" key="8">
    <source>
        <dbReference type="ARBA" id="ARBA00022801"/>
    </source>
</evidence>
<evidence type="ECO:0000256" key="4">
    <source>
        <dbReference type="ARBA" id="ARBA00022722"/>
    </source>
</evidence>
<dbReference type="GO" id="GO:0006281">
    <property type="term" value="P:DNA repair"/>
    <property type="evidence" value="ECO:0007669"/>
    <property type="project" value="UniProtKB-KW"/>
</dbReference>
<evidence type="ECO:0000256" key="3">
    <source>
        <dbReference type="ARBA" id="ARBA00022553"/>
    </source>
</evidence>
<evidence type="ECO:0000256" key="1">
    <source>
        <dbReference type="ARBA" id="ARBA00001946"/>
    </source>
</evidence>
<keyword evidence="4" id="KW-0540">Nuclease</keyword>
<evidence type="ECO:0000256" key="5">
    <source>
        <dbReference type="ARBA" id="ARBA00022723"/>
    </source>
</evidence>
<dbReference type="InterPro" id="IPR006085">
    <property type="entry name" value="XPG_DNA_repair_N"/>
</dbReference>
<keyword evidence="6" id="KW-0255">Endonuclease</keyword>
<dbReference type="CDD" id="cd09868">
    <property type="entry name" value="PIN_XPG_RAD2"/>
    <property type="match status" value="1"/>
</dbReference>
<proteinExistence type="inferred from homology"/>
<dbReference type="InterPro" id="IPR006084">
    <property type="entry name" value="XPG/Rad2"/>
</dbReference>
<evidence type="ECO:0000256" key="13">
    <source>
        <dbReference type="ARBA" id="ARBA00038112"/>
    </source>
</evidence>
<reference evidence="17" key="1">
    <citation type="submission" date="2022-07" db="EMBL/GenBank/DDBJ databases">
        <title>Evaluation of T. orientalis genome assembly methods using nanopore sequencing and analysis of variation between genomes.</title>
        <authorList>
            <person name="Yam J."/>
            <person name="Micallef M.L."/>
            <person name="Liu M."/>
            <person name="Djordjevic S.P."/>
            <person name="Bogema D.R."/>
            <person name="Jenkins C."/>
        </authorList>
    </citation>
    <scope>NUCLEOTIDE SEQUENCE</scope>
    <source>
        <strain evidence="17">Fish Creek</strain>
    </source>
</reference>
<dbReference type="EMBL" id="CP056067">
    <property type="protein sequence ID" value="UKJ89765.2"/>
    <property type="molecule type" value="Genomic_DNA"/>
</dbReference>
<dbReference type="InterPro" id="IPR036279">
    <property type="entry name" value="5-3_exonuclease_C_sf"/>
</dbReference>
<gene>
    <name evidence="17" type="ORF">MACJ_003019</name>
</gene>
<keyword evidence="9" id="KW-0460">Magnesium</keyword>
<keyword evidence="3" id="KW-0597">Phosphoprotein</keyword>
<organism evidence="17 18">
    <name type="scientific">Theileria orientalis</name>
    <dbReference type="NCBI Taxonomy" id="68886"/>
    <lineage>
        <taxon>Eukaryota</taxon>
        <taxon>Sar</taxon>
        <taxon>Alveolata</taxon>
        <taxon>Apicomplexa</taxon>
        <taxon>Aconoidasida</taxon>
        <taxon>Piroplasmida</taxon>
        <taxon>Theileriidae</taxon>
        <taxon>Theileria</taxon>
    </lineage>
</organism>
<comment type="subcellular location">
    <subcellularLocation>
        <location evidence="2">Nucleus</location>
    </subcellularLocation>
</comment>
<feature type="domain" description="XPG N-terminal" evidence="16">
    <location>
        <begin position="50"/>
        <end position="138"/>
    </location>
</feature>
<dbReference type="FunFam" id="1.10.150.20:FF:000030">
    <property type="entry name" value="Flap endonuclease GEN-like 1"/>
    <property type="match status" value="1"/>
</dbReference>
<evidence type="ECO:0008006" key="19">
    <source>
        <dbReference type="Google" id="ProtNLM"/>
    </source>
</evidence>
<dbReference type="OrthoDB" id="31113at2759"/>
<dbReference type="InterPro" id="IPR019974">
    <property type="entry name" value="XPG_CS"/>
</dbReference>
<dbReference type="Pfam" id="PF00867">
    <property type="entry name" value="XPG_I"/>
    <property type="match status" value="1"/>
</dbReference>
<keyword evidence="8" id="KW-0378">Hydrolase</keyword>
<keyword evidence="10" id="KW-0496">Mitochondrion</keyword>
<dbReference type="PROSITE" id="PS00842">
    <property type="entry name" value="XPG_2"/>
    <property type="match status" value="1"/>
</dbReference>
<feature type="domain" description="XPG-I" evidence="15">
    <location>
        <begin position="525"/>
        <end position="593"/>
    </location>
</feature>
<dbReference type="PANTHER" id="PTHR16171">
    <property type="entry name" value="DNA REPAIR PROTEIN COMPLEMENTING XP-G CELLS-RELATED"/>
    <property type="match status" value="1"/>
</dbReference>
<dbReference type="SMART" id="SM00279">
    <property type="entry name" value="HhH2"/>
    <property type="match status" value="1"/>
</dbReference>